<dbReference type="OrthoDB" id="10614216at2759"/>
<dbReference type="Proteomes" id="UP000016932">
    <property type="component" value="Unassembled WGS sequence"/>
</dbReference>
<dbReference type="RefSeq" id="XP_007931181.1">
    <property type="nucleotide sequence ID" value="XM_007932990.1"/>
</dbReference>
<dbReference type="EMBL" id="KB446563">
    <property type="protein sequence ID" value="EME78942.1"/>
    <property type="molecule type" value="Genomic_DNA"/>
</dbReference>
<dbReference type="KEGG" id="pfj:MYCFIDRAFT_179021"/>
<dbReference type="AlphaFoldDB" id="M3AN93"/>
<reference evidence="1 2" key="1">
    <citation type="journal article" date="2012" name="PLoS Pathog.">
        <title>Diverse lifestyles and strategies of plant pathogenesis encoded in the genomes of eighteen Dothideomycetes fungi.</title>
        <authorList>
            <person name="Ohm R.A."/>
            <person name="Feau N."/>
            <person name="Henrissat B."/>
            <person name="Schoch C.L."/>
            <person name="Horwitz B.A."/>
            <person name="Barry K.W."/>
            <person name="Condon B.J."/>
            <person name="Copeland A.C."/>
            <person name="Dhillon B."/>
            <person name="Glaser F."/>
            <person name="Hesse C.N."/>
            <person name="Kosti I."/>
            <person name="LaButti K."/>
            <person name="Lindquist E.A."/>
            <person name="Lucas S."/>
            <person name="Salamov A.A."/>
            <person name="Bradshaw R.E."/>
            <person name="Ciuffetti L."/>
            <person name="Hamelin R.C."/>
            <person name="Kema G.H.J."/>
            <person name="Lawrence C."/>
            <person name="Scott J.A."/>
            <person name="Spatafora J.W."/>
            <person name="Turgeon B.G."/>
            <person name="de Wit P.J.G.M."/>
            <person name="Zhong S."/>
            <person name="Goodwin S.B."/>
            <person name="Grigoriev I.V."/>
        </authorList>
    </citation>
    <scope>NUCLEOTIDE SEQUENCE [LARGE SCALE GENOMIC DNA]</scope>
    <source>
        <strain evidence="1 2">CIRAD86</strain>
    </source>
</reference>
<sequence>MKKRLYGMYLSRRRQELDGLQEDRKLCAVKSSGTSGMPPRTACAITTRPPEFDTPDHGLQFSIFSPTSHPFPPTRISHRTMSQPPPPPQRTLRENLGSLPQELYDKIFDETFAAPKSIIHITRETVLPDDKLRKVSRATRQKYFQSLGKNTIFVGQCSIVGLWLCRIDWSRAIRDIRVFVEHGERTWPVRLSWSGGNWDWGKARLSAWCMAQQFLFRSVDGCVGFVLTIWRLGRNGGREQEPRFRSILVFDGKGVGAGACLSSSDFSVPFPPSSIIKSVPSKKPLAQQDWEARHDSNKQTATLCHRCVSERGSSKLGMTPTNADNQGGTFRNGDMASWLCLGVSIVQSTADTSTYLITFTRLCATEAIVSEMPALIVRENANPDTHFFSVYMTRKSLDITSVRTLEHLRRLLDIIRIAGDTKMEFFNLTQVDSTSRAKYIQSHSTNTVFIGCQNVVGLWLGTPEWRDKIQNARVFIRYGEHCGDILFLPWNLAALELLRRRSARPLNFETEVRVNFTVASIPASDQVLRCFSWWKVSRPAARGLSRSEMYEIPYGSRAVDTKV</sequence>
<dbReference type="GeneID" id="19334037"/>
<accession>M3AN93</accession>
<protein>
    <submittedName>
        <fullName evidence="1">Uncharacterized protein</fullName>
    </submittedName>
</protein>
<keyword evidence="2" id="KW-1185">Reference proteome</keyword>
<evidence type="ECO:0000313" key="1">
    <source>
        <dbReference type="EMBL" id="EME78942.1"/>
    </source>
</evidence>
<gene>
    <name evidence="1" type="ORF">MYCFIDRAFT_179021</name>
</gene>
<dbReference type="HOGENOM" id="CLU_484073_0_0_1"/>
<organism evidence="1 2">
    <name type="scientific">Pseudocercospora fijiensis (strain CIRAD86)</name>
    <name type="common">Black leaf streak disease fungus</name>
    <name type="synonym">Mycosphaerella fijiensis</name>
    <dbReference type="NCBI Taxonomy" id="383855"/>
    <lineage>
        <taxon>Eukaryota</taxon>
        <taxon>Fungi</taxon>
        <taxon>Dikarya</taxon>
        <taxon>Ascomycota</taxon>
        <taxon>Pezizomycotina</taxon>
        <taxon>Dothideomycetes</taxon>
        <taxon>Dothideomycetidae</taxon>
        <taxon>Mycosphaerellales</taxon>
        <taxon>Mycosphaerellaceae</taxon>
        <taxon>Pseudocercospora</taxon>
    </lineage>
</organism>
<dbReference type="VEuPathDB" id="FungiDB:MYCFIDRAFT_179021"/>
<proteinExistence type="predicted"/>
<evidence type="ECO:0000313" key="2">
    <source>
        <dbReference type="Proteomes" id="UP000016932"/>
    </source>
</evidence>
<name>M3AN93_PSEFD</name>